<proteinExistence type="predicted"/>
<gene>
    <name evidence="2" type="ORF">R7226_30850</name>
</gene>
<keyword evidence="1" id="KW-1133">Transmembrane helix</keyword>
<organism evidence="2 3">
    <name type="scientific">Conexibacter stalactiti</name>
    <dbReference type="NCBI Taxonomy" id="1940611"/>
    <lineage>
        <taxon>Bacteria</taxon>
        <taxon>Bacillati</taxon>
        <taxon>Actinomycetota</taxon>
        <taxon>Thermoleophilia</taxon>
        <taxon>Solirubrobacterales</taxon>
        <taxon>Conexibacteraceae</taxon>
        <taxon>Conexibacter</taxon>
    </lineage>
</organism>
<accession>A0ABU4I035</accession>
<evidence type="ECO:0000256" key="1">
    <source>
        <dbReference type="SAM" id="Phobius"/>
    </source>
</evidence>
<keyword evidence="3" id="KW-1185">Reference proteome</keyword>
<reference evidence="3" key="1">
    <citation type="submission" date="2023-07" db="EMBL/GenBank/DDBJ databases">
        <title>Conexibacter stalactiti sp. nov., isolated from stalactites in a lava cave and emended description of the genus Conexibacter.</title>
        <authorList>
            <person name="Lee S.D."/>
        </authorList>
    </citation>
    <scope>NUCLEOTIDE SEQUENCE [LARGE SCALE GENOMIC DNA]</scope>
    <source>
        <strain evidence="3">KCTC 39840</strain>
    </source>
</reference>
<sequence>APPADVTAPPPRPRRPAALAALAAATLGAVAAVAALLAIALPFAAERETTDAAASWVDDPGDALARLDRAASLNPLSARASLTAGVIELELGRPRAARARFDEAIARDPGDWFSHFGRALAETTLGDRAAARADLTRARALSPAEPLVAEALTRLDGGDPLSYTEAFTRLRQDVQDLTGSP</sequence>
<keyword evidence="1" id="KW-0472">Membrane</keyword>
<dbReference type="Pfam" id="PF13432">
    <property type="entry name" value="TPR_16"/>
    <property type="match status" value="1"/>
</dbReference>
<comment type="caution">
    <text evidence="2">The sequence shown here is derived from an EMBL/GenBank/DDBJ whole genome shotgun (WGS) entry which is preliminary data.</text>
</comment>
<dbReference type="SUPFAM" id="SSF48452">
    <property type="entry name" value="TPR-like"/>
    <property type="match status" value="1"/>
</dbReference>
<dbReference type="RefSeq" id="WP_318601385.1">
    <property type="nucleotide sequence ID" value="NZ_JAWSTH010000184.1"/>
</dbReference>
<dbReference type="Proteomes" id="UP001284601">
    <property type="component" value="Unassembled WGS sequence"/>
</dbReference>
<name>A0ABU4I035_9ACTN</name>
<dbReference type="Gene3D" id="1.25.40.10">
    <property type="entry name" value="Tetratricopeptide repeat domain"/>
    <property type="match status" value="1"/>
</dbReference>
<dbReference type="InterPro" id="IPR011990">
    <property type="entry name" value="TPR-like_helical_dom_sf"/>
</dbReference>
<keyword evidence="1" id="KW-0812">Transmembrane</keyword>
<feature type="non-terminal residue" evidence="2">
    <location>
        <position position="1"/>
    </location>
</feature>
<dbReference type="EMBL" id="JAWSTH010000184">
    <property type="protein sequence ID" value="MDW5598798.1"/>
    <property type="molecule type" value="Genomic_DNA"/>
</dbReference>
<evidence type="ECO:0000313" key="2">
    <source>
        <dbReference type="EMBL" id="MDW5598798.1"/>
    </source>
</evidence>
<feature type="transmembrane region" description="Helical" evidence="1">
    <location>
        <begin position="17"/>
        <end position="41"/>
    </location>
</feature>
<protein>
    <submittedName>
        <fullName evidence="2">Tetratricopeptide repeat protein</fullName>
    </submittedName>
</protein>
<evidence type="ECO:0000313" key="3">
    <source>
        <dbReference type="Proteomes" id="UP001284601"/>
    </source>
</evidence>